<dbReference type="Proteomes" id="UP000364291">
    <property type="component" value="Unassembled WGS sequence"/>
</dbReference>
<dbReference type="OrthoDB" id="9134791at2"/>
<dbReference type="RefSeq" id="WP_071068850.1">
    <property type="nucleotide sequence ID" value="NZ_CABPSX010000002.1"/>
</dbReference>
<dbReference type="EMBL" id="CABPSX010000002">
    <property type="protein sequence ID" value="VVG70336.1"/>
    <property type="molecule type" value="Genomic_DNA"/>
</dbReference>
<accession>A0A5E5P0Z0</accession>
<sequence>MPAHLFDGLDDDGLLTKKRIRQLAEAYGVQRMLRSPKGSRSRHLSVRENERDQTASRQAWRHEALAKRAGLRAA</sequence>
<feature type="compositionally biased region" description="Basic and acidic residues" evidence="1">
    <location>
        <begin position="45"/>
        <end position="59"/>
    </location>
</feature>
<evidence type="ECO:0000313" key="3">
    <source>
        <dbReference type="Proteomes" id="UP000364291"/>
    </source>
</evidence>
<protein>
    <submittedName>
        <fullName evidence="2">Uncharacterized protein</fullName>
    </submittedName>
</protein>
<evidence type="ECO:0000256" key="1">
    <source>
        <dbReference type="SAM" id="MobiDB-lite"/>
    </source>
</evidence>
<name>A0A5E5P0Z0_9BURK</name>
<proteinExistence type="predicted"/>
<evidence type="ECO:0000313" key="2">
    <source>
        <dbReference type="EMBL" id="VVG70336.1"/>
    </source>
</evidence>
<feature type="region of interest" description="Disordered" evidence="1">
    <location>
        <begin position="33"/>
        <end position="59"/>
    </location>
</feature>
<dbReference type="AlphaFoldDB" id="A0A5E5P0Z0"/>
<gene>
    <name evidence="2" type="ORF">PAP18089_01296</name>
</gene>
<reference evidence="2 3" key="1">
    <citation type="submission" date="2019-08" db="EMBL/GenBank/DDBJ databases">
        <authorList>
            <person name="Peeters C."/>
        </authorList>
    </citation>
    <scope>NUCLEOTIDE SEQUENCE [LARGE SCALE GENOMIC DNA]</scope>
    <source>
        <strain evidence="2 3">LMG 18089</strain>
    </source>
</reference>
<organism evidence="2 3">
    <name type="scientific">Pandoraea apista</name>
    <dbReference type="NCBI Taxonomy" id="93218"/>
    <lineage>
        <taxon>Bacteria</taxon>
        <taxon>Pseudomonadati</taxon>
        <taxon>Pseudomonadota</taxon>
        <taxon>Betaproteobacteria</taxon>
        <taxon>Burkholderiales</taxon>
        <taxon>Burkholderiaceae</taxon>
        <taxon>Pandoraea</taxon>
    </lineage>
</organism>